<keyword evidence="1" id="KW-0472">Membrane</keyword>
<evidence type="ECO:0000313" key="3">
    <source>
        <dbReference type="EMBL" id="BAD26111.1"/>
    </source>
</evidence>
<dbReference type="EMBL" id="AP005728">
    <property type="protein sequence ID" value="BAD26111.1"/>
    <property type="molecule type" value="Genomic_DNA"/>
</dbReference>
<keyword evidence="1" id="KW-1133">Transmembrane helix</keyword>
<dbReference type="Pfam" id="PF00646">
    <property type="entry name" value="F-box"/>
    <property type="match status" value="1"/>
</dbReference>
<organism evidence="3 4">
    <name type="scientific">Oryza sativa subsp. japonica</name>
    <name type="common">Rice</name>
    <dbReference type="NCBI Taxonomy" id="39947"/>
    <lineage>
        <taxon>Eukaryota</taxon>
        <taxon>Viridiplantae</taxon>
        <taxon>Streptophyta</taxon>
        <taxon>Embryophyta</taxon>
        <taxon>Tracheophyta</taxon>
        <taxon>Spermatophyta</taxon>
        <taxon>Magnoliopsida</taxon>
        <taxon>Liliopsida</taxon>
        <taxon>Poales</taxon>
        <taxon>Poaceae</taxon>
        <taxon>BOP clade</taxon>
        <taxon>Oryzoideae</taxon>
        <taxon>Oryzeae</taxon>
        <taxon>Oryzinae</taxon>
        <taxon>Oryza</taxon>
        <taxon>Oryza sativa</taxon>
    </lineage>
</organism>
<keyword evidence="1" id="KW-0812">Transmembrane</keyword>
<dbReference type="InterPro" id="IPR001810">
    <property type="entry name" value="F-box_dom"/>
</dbReference>
<reference evidence="4" key="1">
    <citation type="journal article" date="2005" name="Nature">
        <title>The map-based sequence of the rice genome.</title>
        <authorList>
            <consortium name="International rice genome sequencing project (IRGSP)"/>
            <person name="Matsumoto T."/>
            <person name="Wu J."/>
            <person name="Kanamori H."/>
            <person name="Katayose Y."/>
            <person name="Fujisawa M."/>
            <person name="Namiki N."/>
            <person name="Mizuno H."/>
            <person name="Yamamoto K."/>
            <person name="Antonio B.A."/>
            <person name="Baba T."/>
            <person name="Sakata K."/>
            <person name="Nagamura Y."/>
            <person name="Aoki H."/>
            <person name="Arikawa K."/>
            <person name="Arita K."/>
            <person name="Bito T."/>
            <person name="Chiden Y."/>
            <person name="Fujitsuka N."/>
            <person name="Fukunaka R."/>
            <person name="Hamada M."/>
            <person name="Harada C."/>
            <person name="Hayashi A."/>
            <person name="Hijishita S."/>
            <person name="Honda M."/>
            <person name="Hosokawa S."/>
            <person name="Ichikawa Y."/>
            <person name="Idonuma A."/>
            <person name="Iijima M."/>
            <person name="Ikeda M."/>
            <person name="Ikeno M."/>
            <person name="Ito K."/>
            <person name="Ito S."/>
            <person name="Ito T."/>
            <person name="Ito Y."/>
            <person name="Ito Y."/>
            <person name="Iwabuchi A."/>
            <person name="Kamiya K."/>
            <person name="Karasawa W."/>
            <person name="Kurita K."/>
            <person name="Katagiri S."/>
            <person name="Kikuta A."/>
            <person name="Kobayashi H."/>
            <person name="Kobayashi N."/>
            <person name="Machita K."/>
            <person name="Maehara T."/>
            <person name="Masukawa M."/>
            <person name="Mizubayashi T."/>
            <person name="Mukai Y."/>
            <person name="Nagasaki H."/>
            <person name="Nagata Y."/>
            <person name="Naito S."/>
            <person name="Nakashima M."/>
            <person name="Nakama Y."/>
            <person name="Nakamichi Y."/>
            <person name="Nakamura M."/>
            <person name="Meguro A."/>
            <person name="Negishi M."/>
            <person name="Ohta I."/>
            <person name="Ohta T."/>
            <person name="Okamoto M."/>
            <person name="Ono N."/>
            <person name="Saji S."/>
            <person name="Sakaguchi M."/>
            <person name="Sakai K."/>
            <person name="Shibata M."/>
            <person name="Shimokawa T."/>
            <person name="Song J."/>
            <person name="Takazaki Y."/>
            <person name="Terasawa K."/>
            <person name="Tsugane M."/>
            <person name="Tsuji K."/>
            <person name="Ueda S."/>
            <person name="Waki K."/>
            <person name="Yamagata H."/>
            <person name="Yamamoto M."/>
            <person name="Yamamoto S."/>
            <person name="Yamane H."/>
            <person name="Yoshiki S."/>
            <person name="Yoshihara R."/>
            <person name="Yukawa K."/>
            <person name="Zhong H."/>
            <person name="Yano M."/>
            <person name="Yuan Q."/>
            <person name="Ouyang S."/>
            <person name="Liu J."/>
            <person name="Jones K.M."/>
            <person name="Gansberger K."/>
            <person name="Moffat K."/>
            <person name="Hill J."/>
            <person name="Bera J."/>
            <person name="Fadrosh D."/>
            <person name="Jin S."/>
            <person name="Johri S."/>
            <person name="Kim M."/>
            <person name="Overton L."/>
            <person name="Reardon M."/>
            <person name="Tsitrin T."/>
            <person name="Vuong H."/>
            <person name="Weaver B."/>
            <person name="Ciecko A."/>
            <person name="Tallon L."/>
            <person name="Jackson J."/>
            <person name="Pai G."/>
            <person name="Aken S.V."/>
            <person name="Utterback T."/>
            <person name="Reidmuller S."/>
            <person name="Feldblyum T."/>
            <person name="Hsiao J."/>
            <person name="Zismann V."/>
            <person name="Iobst S."/>
            <person name="de Vazeille A.R."/>
            <person name="Buell C.R."/>
            <person name="Ying K."/>
            <person name="Li Y."/>
            <person name="Lu T."/>
            <person name="Huang Y."/>
            <person name="Zhao Q."/>
            <person name="Feng Q."/>
            <person name="Zhang L."/>
            <person name="Zhu J."/>
            <person name="Weng Q."/>
            <person name="Mu J."/>
            <person name="Lu Y."/>
            <person name="Fan D."/>
            <person name="Liu Y."/>
            <person name="Guan J."/>
            <person name="Zhang Y."/>
            <person name="Yu S."/>
            <person name="Liu X."/>
            <person name="Zhang Y."/>
            <person name="Hong G."/>
            <person name="Han B."/>
            <person name="Choisne N."/>
            <person name="Demange N."/>
            <person name="Orjeda G."/>
            <person name="Samain S."/>
            <person name="Cattolico L."/>
            <person name="Pelletier E."/>
            <person name="Couloux A."/>
            <person name="Segurens B."/>
            <person name="Wincker P."/>
            <person name="D'Hont A."/>
            <person name="Scarpelli C."/>
            <person name="Weissenbach J."/>
            <person name="Salanoubat M."/>
            <person name="Quetier F."/>
            <person name="Yu Y."/>
            <person name="Kim H.R."/>
            <person name="Rambo T."/>
            <person name="Currie J."/>
            <person name="Collura K."/>
            <person name="Luo M."/>
            <person name="Yang T."/>
            <person name="Ammiraju J.S.S."/>
            <person name="Engler F."/>
            <person name="Soderlund C."/>
            <person name="Wing R.A."/>
            <person name="Palmer L.E."/>
            <person name="de la Bastide M."/>
            <person name="Spiegel L."/>
            <person name="Nascimento L."/>
            <person name="Zutavern T."/>
            <person name="O'Shaughnessy A."/>
            <person name="Dike S."/>
            <person name="Dedhia N."/>
            <person name="Preston R."/>
            <person name="Balija V."/>
            <person name="McCombie W.R."/>
            <person name="Chow T."/>
            <person name="Chen H."/>
            <person name="Chung M."/>
            <person name="Chen C."/>
            <person name="Shaw J."/>
            <person name="Wu H."/>
            <person name="Hsiao K."/>
            <person name="Chao Y."/>
            <person name="Chu M."/>
            <person name="Cheng C."/>
            <person name="Hour A."/>
            <person name="Lee P."/>
            <person name="Lin S."/>
            <person name="Lin Y."/>
            <person name="Liou J."/>
            <person name="Liu S."/>
            <person name="Hsing Y."/>
            <person name="Raghuvanshi S."/>
            <person name="Mohanty A."/>
            <person name="Bharti A.K."/>
            <person name="Gaur A."/>
            <person name="Gupta V."/>
            <person name="Kumar D."/>
            <person name="Ravi V."/>
            <person name="Vij S."/>
            <person name="Kapur A."/>
            <person name="Khurana P."/>
            <person name="Khurana P."/>
            <person name="Khurana J.P."/>
            <person name="Tyagi A.K."/>
            <person name="Gaikwad K."/>
            <person name="Singh A."/>
            <person name="Dalal V."/>
            <person name="Srivastava S."/>
            <person name="Dixit A."/>
            <person name="Pal A.K."/>
            <person name="Ghazi I.A."/>
            <person name="Yadav M."/>
            <person name="Pandit A."/>
            <person name="Bhargava A."/>
            <person name="Sureshbabu K."/>
            <person name="Batra K."/>
            <person name="Sharma T.R."/>
            <person name="Mohapatra T."/>
            <person name="Singh N.K."/>
            <person name="Messing J."/>
            <person name="Nelson A.B."/>
            <person name="Fuks G."/>
            <person name="Kavchok S."/>
            <person name="Keizer G."/>
            <person name="Linton E."/>
            <person name="Llaca V."/>
            <person name="Song R."/>
            <person name="Tanyolac B."/>
            <person name="Young S."/>
            <person name="Ho-Il K."/>
            <person name="Hahn J.H."/>
            <person name="Sangsakoo G."/>
            <person name="Vanavichit A."/>
            <person name="de Mattos Luiz.A.T."/>
            <person name="Zimmer P.D."/>
            <person name="Malone G."/>
            <person name="Dellagostin O."/>
            <person name="de Oliveira A.C."/>
            <person name="Bevan M."/>
            <person name="Bancroft I."/>
            <person name="Minx P."/>
            <person name="Cordum H."/>
            <person name="Wilson R."/>
            <person name="Cheng Z."/>
            <person name="Jin W."/>
            <person name="Jiang J."/>
            <person name="Leong S.A."/>
            <person name="Iwama H."/>
            <person name="Gojobori T."/>
            <person name="Itoh T."/>
            <person name="Niimura Y."/>
            <person name="Fujii Y."/>
            <person name="Habara T."/>
            <person name="Sakai H."/>
            <person name="Sato Y."/>
            <person name="Wilson G."/>
            <person name="Kumar K."/>
            <person name="McCouch S."/>
            <person name="Juretic N."/>
            <person name="Hoen D."/>
            <person name="Wright S."/>
            <person name="Bruskiewich R."/>
            <person name="Bureau T."/>
            <person name="Miyao A."/>
            <person name="Hirochika H."/>
            <person name="Nishikawa T."/>
            <person name="Kadowaki K."/>
            <person name="Sugiura M."/>
            <person name="Burr B."/>
            <person name="Sasaki T."/>
        </authorList>
    </citation>
    <scope>NUCLEOTIDE SEQUENCE [LARGE SCALE GENOMIC DNA]</scope>
    <source>
        <strain evidence="4">cv. Nipponbare</strain>
    </source>
</reference>
<evidence type="ECO:0000256" key="1">
    <source>
        <dbReference type="SAM" id="Phobius"/>
    </source>
</evidence>
<dbReference type="SUPFAM" id="SSF81383">
    <property type="entry name" value="F-box domain"/>
    <property type="match status" value="1"/>
</dbReference>
<proteinExistence type="predicted"/>
<feature type="transmembrane region" description="Helical" evidence="1">
    <location>
        <begin position="173"/>
        <end position="191"/>
    </location>
</feature>
<name>Q6H588_ORYSJ</name>
<evidence type="ECO:0000313" key="4">
    <source>
        <dbReference type="Proteomes" id="UP000000763"/>
    </source>
</evidence>
<dbReference type="InterPro" id="IPR036047">
    <property type="entry name" value="F-box-like_dom_sf"/>
</dbReference>
<evidence type="ECO:0000259" key="2">
    <source>
        <dbReference type="Pfam" id="PF00646"/>
    </source>
</evidence>
<dbReference type="Gene3D" id="1.20.1280.50">
    <property type="match status" value="1"/>
</dbReference>
<protein>
    <recommendedName>
        <fullName evidence="2">F-box domain-containing protein</fullName>
    </recommendedName>
</protein>
<sequence length="415" mass="47230">MEATASMLQARDWSSLPTDVLVLILERMRWSTHPSVVLVCQQWRSAVSLSPFYPAWITPLLLNTADIGTANIRSKWEVIAVYDPCRHDEGFKILDKLNSFGFKGEDSYLLESNQGELMVVLIERHGKMVHVVKLNEQRMEWEKYSLHGQKVFTGSQTTMMKKTKFNWMEIKVFFLRFIGMKLSMLTLLSVMTRRKTYFRSGSFSRRQCDWCHDQDDDSNVIGVNDLFVLDFIGAVIQYDNANDAGTEKRVHPRIPCPIYDVQTNQIEPLAEYQQHIILIIDQHNLAECLDYANMQVAGTCSCSWKHRQICALCRKDASVVGACLHGEAVPMATHGRNERVVLETDFYTARLTLSLATVTSNIISGTTPLDRLVCDLAKESAPNPNTSPAETENIICCYLLEESMQQIKLLYLVDG</sequence>
<dbReference type="AlphaFoldDB" id="Q6H588"/>
<gene>
    <name evidence="3" type="primary">OSJNBa0048A13.21</name>
</gene>
<dbReference type="Proteomes" id="UP000000763">
    <property type="component" value="Chromosome 9"/>
</dbReference>
<feature type="domain" description="F-box" evidence="2">
    <location>
        <begin position="13"/>
        <end position="53"/>
    </location>
</feature>
<reference evidence="4" key="2">
    <citation type="journal article" date="2008" name="Nucleic Acids Res.">
        <title>The rice annotation project database (RAP-DB): 2008 update.</title>
        <authorList>
            <consortium name="The rice annotation project (RAP)"/>
        </authorList>
    </citation>
    <scope>GENOME REANNOTATION</scope>
    <source>
        <strain evidence="4">cv. Nipponbare</strain>
    </source>
</reference>
<accession>Q6H588</accession>